<dbReference type="PANTHER" id="PTHR23402">
    <property type="entry name" value="PROTEASE FAMILY C15 PYROGLUTAMYL-PEPTIDASE I-RELATED"/>
    <property type="match status" value="1"/>
</dbReference>
<evidence type="ECO:0000313" key="8">
    <source>
        <dbReference type="Proteomes" id="UP000825935"/>
    </source>
</evidence>
<organism evidence="7 8">
    <name type="scientific">Ceratopteris richardii</name>
    <name type="common">Triangle waterfern</name>
    <dbReference type="NCBI Taxonomy" id="49495"/>
    <lineage>
        <taxon>Eukaryota</taxon>
        <taxon>Viridiplantae</taxon>
        <taxon>Streptophyta</taxon>
        <taxon>Embryophyta</taxon>
        <taxon>Tracheophyta</taxon>
        <taxon>Polypodiopsida</taxon>
        <taxon>Polypodiidae</taxon>
        <taxon>Polypodiales</taxon>
        <taxon>Pteridineae</taxon>
        <taxon>Pteridaceae</taxon>
        <taxon>Parkerioideae</taxon>
        <taxon>Ceratopteris</taxon>
    </lineage>
</organism>
<evidence type="ECO:0000256" key="2">
    <source>
        <dbReference type="ARBA" id="ARBA00022490"/>
    </source>
</evidence>
<dbReference type="FunFam" id="3.40.630.20:FF:000003">
    <property type="entry name" value="Pyrrolidone-carboxylate peptidase isoform A"/>
    <property type="match status" value="1"/>
</dbReference>
<dbReference type="AlphaFoldDB" id="A0A8T2VM98"/>
<protein>
    <recommendedName>
        <fullName evidence="6">Pyroglutamyl-peptidase I</fullName>
        <ecNumber evidence="6">3.4.19.3</ecNumber>
    </recommendedName>
</protein>
<dbReference type="InterPro" id="IPR000816">
    <property type="entry name" value="Peptidase_C15"/>
</dbReference>
<evidence type="ECO:0000256" key="4">
    <source>
        <dbReference type="ARBA" id="ARBA00022801"/>
    </source>
</evidence>
<evidence type="ECO:0000313" key="7">
    <source>
        <dbReference type="EMBL" id="KAH7446876.1"/>
    </source>
</evidence>
<keyword evidence="2" id="KW-0963">Cytoplasm</keyword>
<keyword evidence="3" id="KW-0645">Protease</keyword>
<comment type="caution">
    <text evidence="7">The sequence shown here is derived from an EMBL/GenBank/DDBJ whole genome shotgun (WGS) entry which is preliminary data.</text>
</comment>
<dbReference type="SUPFAM" id="SSF53182">
    <property type="entry name" value="Pyrrolidone carboxyl peptidase (pyroglutamate aminopeptidase)"/>
    <property type="match status" value="1"/>
</dbReference>
<accession>A0A8T2VM98</accession>
<feature type="active site" evidence="6">
    <location>
        <position position="173"/>
    </location>
</feature>
<sequence>MGSEGVPAGCTIHVTGFKKFYGVDENPTEVLALSLEKYIAKRGLQQRAKLGSVSVLEVAGEGALSDLLNLLQAYLPSKDTERSNEAPSDQVIWVHMGVNSGASKFAIERRAINEATFRCPDEMGWKPQRSPIVAADGLSHVRETDFPVPELVDSLVKKGFNVALSDDAGRFVCNYVYYHSLCHAAVHGTKCLFVHVPPFSKIDADKQMEFMATLLDMLSSLC</sequence>
<keyword evidence="5" id="KW-0788">Thiol protease</keyword>
<dbReference type="GO" id="GO:0005829">
    <property type="term" value="C:cytosol"/>
    <property type="evidence" value="ECO:0007669"/>
    <property type="project" value="InterPro"/>
</dbReference>
<reference evidence="7" key="1">
    <citation type="submission" date="2021-08" db="EMBL/GenBank/DDBJ databases">
        <title>WGS assembly of Ceratopteris richardii.</title>
        <authorList>
            <person name="Marchant D.B."/>
            <person name="Chen G."/>
            <person name="Jenkins J."/>
            <person name="Shu S."/>
            <person name="Leebens-Mack J."/>
            <person name="Grimwood J."/>
            <person name="Schmutz J."/>
            <person name="Soltis P."/>
            <person name="Soltis D."/>
            <person name="Chen Z.-H."/>
        </authorList>
    </citation>
    <scope>NUCLEOTIDE SEQUENCE</scope>
    <source>
        <strain evidence="7">Whitten #5841</strain>
        <tissue evidence="7">Leaf</tissue>
    </source>
</reference>
<evidence type="ECO:0000256" key="1">
    <source>
        <dbReference type="ARBA" id="ARBA00006641"/>
    </source>
</evidence>
<evidence type="ECO:0000256" key="6">
    <source>
        <dbReference type="PROSITE-ProRule" id="PRU10077"/>
    </source>
</evidence>
<dbReference type="EMBL" id="CM035406">
    <property type="protein sequence ID" value="KAH7446876.1"/>
    <property type="molecule type" value="Genomic_DNA"/>
</dbReference>
<dbReference type="OMA" id="CDGSILH"/>
<proteinExistence type="inferred from homology"/>
<dbReference type="Pfam" id="PF01470">
    <property type="entry name" value="Peptidase_C15"/>
    <property type="match status" value="1"/>
</dbReference>
<dbReference type="Gene3D" id="3.40.630.20">
    <property type="entry name" value="Peptidase C15, pyroglutamyl peptidase I-like"/>
    <property type="match status" value="1"/>
</dbReference>
<dbReference type="Proteomes" id="UP000825935">
    <property type="component" value="Chromosome 1"/>
</dbReference>
<dbReference type="GO" id="GO:0006508">
    <property type="term" value="P:proteolysis"/>
    <property type="evidence" value="ECO:0007669"/>
    <property type="project" value="UniProtKB-KW"/>
</dbReference>
<keyword evidence="4" id="KW-0378">Hydrolase</keyword>
<comment type="catalytic activity">
    <reaction evidence="6">
        <text>Release of an N-terminal pyroglutamyl group from a polypeptide, the second amino acid generally not being Pro.</text>
        <dbReference type="EC" id="3.4.19.3"/>
    </reaction>
</comment>
<dbReference type="PROSITE" id="PS01334">
    <property type="entry name" value="PYRASE_CYS"/>
    <property type="match status" value="1"/>
</dbReference>
<gene>
    <name evidence="7" type="ORF">KP509_01G080000</name>
</gene>
<dbReference type="GO" id="GO:0016920">
    <property type="term" value="F:pyroglutamyl-peptidase activity"/>
    <property type="evidence" value="ECO:0007669"/>
    <property type="project" value="UniProtKB-EC"/>
</dbReference>
<dbReference type="InterPro" id="IPR036440">
    <property type="entry name" value="Peptidase_C15-like_sf"/>
</dbReference>
<keyword evidence="8" id="KW-1185">Reference proteome</keyword>
<dbReference type="OrthoDB" id="407146at2759"/>
<dbReference type="InterPro" id="IPR033694">
    <property type="entry name" value="PGPEP1_Cys_AS"/>
</dbReference>
<name>A0A8T2VM98_CERRI</name>
<dbReference type="CDD" id="cd00501">
    <property type="entry name" value="Peptidase_C15"/>
    <property type="match status" value="1"/>
</dbReference>
<dbReference type="InterPro" id="IPR016125">
    <property type="entry name" value="Peptidase_C15-like"/>
</dbReference>
<evidence type="ECO:0000256" key="5">
    <source>
        <dbReference type="ARBA" id="ARBA00022807"/>
    </source>
</evidence>
<comment type="similarity">
    <text evidence="1">Belongs to the peptidase C15 family.</text>
</comment>
<evidence type="ECO:0000256" key="3">
    <source>
        <dbReference type="ARBA" id="ARBA00022670"/>
    </source>
</evidence>
<dbReference type="PANTHER" id="PTHR23402:SF1">
    <property type="entry name" value="PYROGLUTAMYL-PEPTIDASE I"/>
    <property type="match status" value="1"/>
</dbReference>
<dbReference type="EC" id="3.4.19.3" evidence="6"/>
<dbReference type="PIRSF" id="PIRSF015592">
    <property type="entry name" value="Prld-crbxl_pptds"/>
    <property type="match status" value="1"/>
</dbReference>